<gene>
    <name evidence="3" type="ORF">AFUS01_LOCUS7523</name>
</gene>
<keyword evidence="2" id="KW-0472">Membrane</keyword>
<proteinExistence type="predicted"/>
<evidence type="ECO:0000313" key="3">
    <source>
        <dbReference type="EMBL" id="CAG7718102.1"/>
    </source>
</evidence>
<accession>A0A8J2JG04</accession>
<name>A0A8J2JG04_9HEXA</name>
<feature type="compositionally biased region" description="Pro residues" evidence="1">
    <location>
        <begin position="197"/>
        <end position="240"/>
    </location>
</feature>
<organism evidence="3 4">
    <name type="scientific">Allacma fusca</name>
    <dbReference type="NCBI Taxonomy" id="39272"/>
    <lineage>
        <taxon>Eukaryota</taxon>
        <taxon>Metazoa</taxon>
        <taxon>Ecdysozoa</taxon>
        <taxon>Arthropoda</taxon>
        <taxon>Hexapoda</taxon>
        <taxon>Collembola</taxon>
        <taxon>Symphypleona</taxon>
        <taxon>Sminthuridae</taxon>
        <taxon>Allacma</taxon>
    </lineage>
</organism>
<feature type="region of interest" description="Disordered" evidence="1">
    <location>
        <begin position="173"/>
        <end position="275"/>
    </location>
</feature>
<dbReference type="Proteomes" id="UP000708208">
    <property type="component" value="Unassembled WGS sequence"/>
</dbReference>
<feature type="non-terminal residue" evidence="3">
    <location>
        <position position="1"/>
    </location>
</feature>
<evidence type="ECO:0000256" key="2">
    <source>
        <dbReference type="SAM" id="Phobius"/>
    </source>
</evidence>
<reference evidence="3" key="1">
    <citation type="submission" date="2021-06" db="EMBL/GenBank/DDBJ databases">
        <authorList>
            <person name="Hodson N. C."/>
            <person name="Mongue J. A."/>
            <person name="Jaron S. K."/>
        </authorList>
    </citation>
    <scope>NUCLEOTIDE SEQUENCE</scope>
</reference>
<feature type="region of interest" description="Disordered" evidence="1">
    <location>
        <begin position="287"/>
        <end position="337"/>
    </location>
</feature>
<comment type="caution">
    <text evidence="3">The sequence shown here is derived from an EMBL/GenBank/DDBJ whole genome shotgun (WGS) entry which is preliminary data.</text>
</comment>
<feature type="compositionally biased region" description="Pro residues" evidence="1">
    <location>
        <begin position="246"/>
        <end position="268"/>
    </location>
</feature>
<feature type="transmembrane region" description="Helical" evidence="2">
    <location>
        <begin position="72"/>
        <end position="94"/>
    </location>
</feature>
<evidence type="ECO:0000313" key="4">
    <source>
        <dbReference type="Proteomes" id="UP000708208"/>
    </source>
</evidence>
<keyword evidence="4" id="KW-1185">Reference proteome</keyword>
<dbReference type="EMBL" id="CAJVCH010050896">
    <property type="protein sequence ID" value="CAG7718102.1"/>
    <property type="molecule type" value="Genomic_DNA"/>
</dbReference>
<evidence type="ECO:0000256" key="1">
    <source>
        <dbReference type="SAM" id="MobiDB-lite"/>
    </source>
</evidence>
<keyword evidence="2" id="KW-1133">Transmembrane helix</keyword>
<protein>
    <submittedName>
        <fullName evidence="3">Uncharacterized protein</fullName>
    </submittedName>
</protein>
<keyword evidence="2" id="KW-0812">Transmembrane</keyword>
<dbReference type="AlphaFoldDB" id="A0A8J2JG04"/>
<feature type="compositionally biased region" description="Pro residues" evidence="1">
    <location>
        <begin position="287"/>
        <end position="301"/>
    </location>
</feature>
<sequence length="337" mass="37403">DCRRISDCWQCLPGCVWAAFEKGTCGCLDEIGKATSDILAFWSGMADCQDFVGMFCQGPKPPNNTQAGSTNIGAKTIMFGVVVVVGLFFCWIFYDRRASIRARIRQGMTRRTFYVWAVAGRLWTRIRRRFAGRRHGEPRVWRVRYNEGTGRAFFPAAFFRDLVYLNVRMDPGHHPPNQSPEGHFIARRPRRPRPRSEPPPPPASPLPPLHPPAPTPEPPLPPPAPPQPPPVMRIPPPALPLLPTAPSLPPTSPPLPPPAPPMPPPLPPLKKRPIPEVRIQRTLFCSPPPLTACPEQLPSPSPSARVQPPLTLKPLPLDITGTRSLGHVRLPRGRKES</sequence>